<protein>
    <submittedName>
        <fullName evidence="1">Uncharacterized protein</fullName>
    </submittedName>
</protein>
<proteinExistence type="predicted"/>
<dbReference type="EMBL" id="VSSQ01030212">
    <property type="protein sequence ID" value="MPM80644.1"/>
    <property type="molecule type" value="Genomic_DNA"/>
</dbReference>
<sequence length="31" mass="3430">MYTINDTVKLKISETKIANEIAAHDSPEPEA</sequence>
<name>A0A645CUS2_9ZZZZ</name>
<accession>A0A645CUS2</accession>
<evidence type="ECO:0000313" key="1">
    <source>
        <dbReference type="EMBL" id="MPM80644.1"/>
    </source>
</evidence>
<reference evidence="1" key="1">
    <citation type="submission" date="2019-08" db="EMBL/GenBank/DDBJ databases">
        <authorList>
            <person name="Kucharzyk K."/>
            <person name="Murdoch R.W."/>
            <person name="Higgins S."/>
            <person name="Loffler F."/>
        </authorList>
    </citation>
    <scope>NUCLEOTIDE SEQUENCE</scope>
</reference>
<gene>
    <name evidence="1" type="ORF">SDC9_127694</name>
</gene>
<comment type="caution">
    <text evidence="1">The sequence shown here is derived from an EMBL/GenBank/DDBJ whole genome shotgun (WGS) entry which is preliminary data.</text>
</comment>
<dbReference type="AlphaFoldDB" id="A0A645CUS2"/>
<organism evidence="1">
    <name type="scientific">bioreactor metagenome</name>
    <dbReference type="NCBI Taxonomy" id="1076179"/>
    <lineage>
        <taxon>unclassified sequences</taxon>
        <taxon>metagenomes</taxon>
        <taxon>ecological metagenomes</taxon>
    </lineage>
</organism>